<dbReference type="PROSITE" id="PS51257">
    <property type="entry name" value="PROKAR_LIPOPROTEIN"/>
    <property type="match status" value="1"/>
</dbReference>
<feature type="domain" description="YMGG-like Gly-zipper" evidence="3">
    <location>
        <begin position="70"/>
        <end position="111"/>
    </location>
</feature>
<dbReference type="Proteomes" id="UP000627205">
    <property type="component" value="Unassembled WGS sequence"/>
</dbReference>
<dbReference type="EMBL" id="BMDP01000003">
    <property type="protein sequence ID" value="GGI55199.1"/>
    <property type="molecule type" value="Genomic_DNA"/>
</dbReference>
<evidence type="ECO:0000256" key="2">
    <source>
        <dbReference type="SAM" id="SignalP"/>
    </source>
</evidence>
<dbReference type="AlphaFoldDB" id="A0A8J3B5H6"/>
<evidence type="ECO:0000256" key="1">
    <source>
        <dbReference type="SAM" id="MobiDB-lite"/>
    </source>
</evidence>
<comment type="caution">
    <text evidence="4">The sequence shown here is derived from an EMBL/GenBank/DDBJ whole genome shotgun (WGS) entry which is preliminary data.</text>
</comment>
<accession>A0A8J3B5H6</accession>
<name>A0A8J3B5H6_9BURK</name>
<evidence type="ECO:0000313" key="4">
    <source>
        <dbReference type="EMBL" id="GGI55199.1"/>
    </source>
</evidence>
<protein>
    <recommendedName>
        <fullName evidence="3">YMGG-like Gly-zipper domain-containing protein</fullName>
    </recommendedName>
</protein>
<keyword evidence="2" id="KW-0732">Signal</keyword>
<feature type="region of interest" description="Disordered" evidence="1">
    <location>
        <begin position="145"/>
        <end position="179"/>
    </location>
</feature>
<feature type="signal peptide" evidence="2">
    <location>
        <begin position="1"/>
        <end position="22"/>
    </location>
</feature>
<reference evidence="4" key="2">
    <citation type="submission" date="2020-09" db="EMBL/GenBank/DDBJ databases">
        <authorList>
            <person name="Sun Q."/>
            <person name="Sedlacek I."/>
        </authorList>
    </citation>
    <scope>NUCLEOTIDE SEQUENCE</scope>
    <source>
        <strain evidence="4">CCM 7664</strain>
    </source>
</reference>
<proteinExistence type="predicted"/>
<evidence type="ECO:0000313" key="5">
    <source>
        <dbReference type="Proteomes" id="UP000627205"/>
    </source>
</evidence>
<feature type="compositionally biased region" description="Low complexity" evidence="1">
    <location>
        <begin position="149"/>
        <end position="163"/>
    </location>
</feature>
<organism evidence="4 5">
    <name type="scientific">Oxalicibacterium solurbis</name>
    <dbReference type="NCBI Taxonomy" id="69280"/>
    <lineage>
        <taxon>Bacteria</taxon>
        <taxon>Pseudomonadati</taxon>
        <taxon>Pseudomonadota</taxon>
        <taxon>Betaproteobacteria</taxon>
        <taxon>Burkholderiales</taxon>
        <taxon>Oxalobacteraceae</taxon>
        <taxon>Oxalicibacterium</taxon>
    </lineage>
</organism>
<dbReference type="InterPro" id="IPR027367">
    <property type="entry name" value="Gly-zipper_YMGG"/>
</dbReference>
<dbReference type="Pfam" id="PF13441">
    <property type="entry name" value="Gly-zipper_YMGG"/>
    <property type="match status" value="1"/>
</dbReference>
<gene>
    <name evidence="4" type="ORF">GCM10011430_23730</name>
</gene>
<evidence type="ECO:0000259" key="3">
    <source>
        <dbReference type="Pfam" id="PF13441"/>
    </source>
</evidence>
<feature type="chain" id="PRO_5035286998" description="YMGG-like Gly-zipper domain-containing protein" evidence="2">
    <location>
        <begin position="23"/>
        <end position="179"/>
    </location>
</feature>
<keyword evidence="5" id="KW-1185">Reference proteome</keyword>
<sequence length="179" mass="18169">MSPMLKTTVVALTSLLALSACTTVPTGPSVLVLPGTGKSFDQFRADDVDCRQYAQYQMGGETASSNSVDSGVRSAAVGTAVGALAGAAIGGSRGAGVGAGVGLLTGSAAGANAAGASGYATQRHYDYAYQQCMYAKGNHIPVQGRFASPSYQNPQYQNPQYTPSYPPPPGPGYGYPPGY</sequence>
<reference evidence="4" key="1">
    <citation type="journal article" date="2014" name="Int. J. Syst. Evol. Microbiol.">
        <title>Complete genome sequence of Corynebacterium casei LMG S-19264T (=DSM 44701T), isolated from a smear-ripened cheese.</title>
        <authorList>
            <consortium name="US DOE Joint Genome Institute (JGI-PGF)"/>
            <person name="Walter F."/>
            <person name="Albersmeier A."/>
            <person name="Kalinowski J."/>
            <person name="Ruckert C."/>
        </authorList>
    </citation>
    <scope>NUCLEOTIDE SEQUENCE</scope>
    <source>
        <strain evidence="4">CCM 7664</strain>
    </source>
</reference>